<dbReference type="RefSeq" id="WP_321104138.1">
    <property type="nucleotide sequence ID" value="NZ_JAXHPO010000008.1"/>
</dbReference>
<evidence type="ECO:0000313" key="3">
    <source>
        <dbReference type="Proteomes" id="UP001284094"/>
    </source>
</evidence>
<sequence>MSIFVISLENAKSRQDHIKQEFSKEKIPFSFFKAVTPKDIENVSERLGIDVSNADLTDGEKACFLSQVSLWQKVIDENLDYICIFEDDIYLGENVNKFLLDISCYPKDFDIIKLESFDNPILVDSTFKKQILSRNIYKLASRNLGAAGYILSRNCATKLMYYLQSSNKVEAVDHFLFETLVYNKKFNIYHIEPSICKQDFLINGSHENFSSSLEPERKVRINNLINRKKEKLPFSKKVIRELLRLFKIIPKLFERKPKQIFSNFR</sequence>
<dbReference type="InterPro" id="IPR002654">
    <property type="entry name" value="Glyco_trans_25"/>
</dbReference>
<dbReference type="Proteomes" id="UP001284094">
    <property type="component" value="Unassembled WGS sequence"/>
</dbReference>
<gene>
    <name evidence="2" type="ORF">SKM48_03080</name>
</gene>
<reference evidence="2 3" key="1">
    <citation type="journal article" date="2024" name="Syst. Appl. Microbiol.">
        <title>Evidence for the occurrence of Acinetobacter faecalis in cattle feces and its emended description.</title>
        <authorList>
            <person name="Kyselkova M."/>
            <person name="Xanthopoulou K."/>
            <person name="Shestivska V."/>
            <person name="Spanelova P."/>
            <person name="Maixnerova M."/>
            <person name="Higgins P.G."/>
            <person name="Nemec A."/>
        </authorList>
    </citation>
    <scope>NUCLEOTIDE SEQUENCE [LARGE SCALE GENOMIC DNA]</scope>
    <source>
        <strain evidence="2 3">ANC 7225</strain>
    </source>
</reference>
<comment type="caution">
    <text evidence="2">The sequence shown here is derived from an EMBL/GenBank/DDBJ whole genome shotgun (WGS) entry which is preliminary data.</text>
</comment>
<evidence type="ECO:0000259" key="1">
    <source>
        <dbReference type="Pfam" id="PF01755"/>
    </source>
</evidence>
<dbReference type="Pfam" id="PF01755">
    <property type="entry name" value="Glyco_transf_25"/>
    <property type="match status" value="1"/>
</dbReference>
<organism evidence="2 3">
    <name type="scientific">Acinetobacter faecalis</name>
    <dbReference type="NCBI Taxonomy" id="2665161"/>
    <lineage>
        <taxon>Bacteria</taxon>
        <taxon>Pseudomonadati</taxon>
        <taxon>Pseudomonadota</taxon>
        <taxon>Gammaproteobacteria</taxon>
        <taxon>Moraxellales</taxon>
        <taxon>Moraxellaceae</taxon>
        <taxon>Acinetobacter</taxon>
    </lineage>
</organism>
<dbReference type="EMBL" id="JAXHPO010000008">
    <property type="protein sequence ID" value="MDY6549759.1"/>
    <property type="molecule type" value="Genomic_DNA"/>
</dbReference>
<evidence type="ECO:0000313" key="2">
    <source>
        <dbReference type="EMBL" id="MDY6549759.1"/>
    </source>
</evidence>
<accession>A0ABU5GGT4</accession>
<dbReference type="CDD" id="cd06532">
    <property type="entry name" value="Glyco_transf_25"/>
    <property type="match status" value="1"/>
</dbReference>
<name>A0ABU5GGT4_9GAMM</name>
<feature type="domain" description="Glycosyl transferase family 25" evidence="1">
    <location>
        <begin position="2"/>
        <end position="175"/>
    </location>
</feature>
<proteinExistence type="predicted"/>
<protein>
    <submittedName>
        <fullName evidence="2">Glycosyltransferase family 25 protein</fullName>
    </submittedName>
</protein>
<keyword evidence="3" id="KW-1185">Reference proteome</keyword>